<feature type="non-terminal residue" evidence="1">
    <location>
        <position position="97"/>
    </location>
</feature>
<evidence type="ECO:0000313" key="2">
    <source>
        <dbReference type="Proteomes" id="UP000054359"/>
    </source>
</evidence>
<gene>
    <name evidence="1" type="ORF">X975_25430</name>
</gene>
<evidence type="ECO:0000313" key="1">
    <source>
        <dbReference type="EMBL" id="KFM70250.1"/>
    </source>
</evidence>
<dbReference type="OrthoDB" id="1918044at2759"/>
<dbReference type="AlphaFoldDB" id="A0A087TYR1"/>
<reference evidence="1 2" key="1">
    <citation type="submission" date="2013-11" db="EMBL/GenBank/DDBJ databases">
        <title>Genome sequencing of Stegodyphus mimosarum.</title>
        <authorList>
            <person name="Bechsgaard J."/>
        </authorList>
    </citation>
    <scope>NUCLEOTIDE SEQUENCE [LARGE SCALE GENOMIC DNA]</scope>
</reference>
<protein>
    <submittedName>
        <fullName evidence="1">Uncharacterized protein</fullName>
    </submittedName>
</protein>
<dbReference type="Proteomes" id="UP000054359">
    <property type="component" value="Unassembled WGS sequence"/>
</dbReference>
<keyword evidence="2" id="KW-1185">Reference proteome</keyword>
<proteinExistence type="predicted"/>
<name>A0A087TYR1_STEMI</name>
<accession>A0A087TYR1</accession>
<dbReference type="EMBL" id="KK117354">
    <property type="protein sequence ID" value="KFM70250.1"/>
    <property type="molecule type" value="Genomic_DNA"/>
</dbReference>
<organism evidence="1 2">
    <name type="scientific">Stegodyphus mimosarum</name>
    <name type="common">African social velvet spider</name>
    <dbReference type="NCBI Taxonomy" id="407821"/>
    <lineage>
        <taxon>Eukaryota</taxon>
        <taxon>Metazoa</taxon>
        <taxon>Ecdysozoa</taxon>
        <taxon>Arthropoda</taxon>
        <taxon>Chelicerata</taxon>
        <taxon>Arachnida</taxon>
        <taxon>Araneae</taxon>
        <taxon>Araneomorphae</taxon>
        <taxon>Entelegynae</taxon>
        <taxon>Eresoidea</taxon>
        <taxon>Eresidae</taxon>
        <taxon>Stegodyphus</taxon>
    </lineage>
</organism>
<sequence length="97" mass="10962">MPKEFVRRELEDIAGLSHKTSTDFLPSCCISAEDSDEECYKSVSFTPCENPADIDVGLGLTENHFSRPEGYFCFSTSEELEMAIEQCKEMIRTEDGH</sequence>